<feature type="domain" description="Cadherin-like beta-sandwich-like" evidence="4">
    <location>
        <begin position="191"/>
        <end position="270"/>
    </location>
</feature>
<feature type="repeat" description="Cell wall-binding" evidence="2">
    <location>
        <begin position="346"/>
        <end position="365"/>
    </location>
</feature>
<gene>
    <name evidence="5" type="ORF">GND98_009915</name>
</gene>
<sequence length="446" mass="49518">MNKNVRHLIAAALVISAFSAVAPANIFNLGVIEANASTYSGASNGQLKSLSVYRSTGKEAQLYSNLAATKETELTSSTDYYIDLKGSDGVELDAEVEGDDYVVKVFKSSDKDAEGYDPSDLGLVPIDSGSTKLYLRTYRSEDDYKDAWDDGNVKKCLKTYTLHISKDNVNSDEEDDVEYPYLSSIYLSDGSINFTKSKTSYKVNVDEDVKQLLVRAKPQDDDDLVEINGDSVDEDGDYEKKVSLDKGENTIEITVENDDETTTYTIVVNRGGKSSDSSNSSDEKDSTNIITGSDSFLYNSGTMNSWVSKNGKYMYMDGTGQPLKNKWWFDVSSASDYYFDKDGYAQTGWAQINGKWYYFDNSGKMQKGWISNDGKWYYLNVSGAMVTGWYQDAGKWYYLNSDGSMKTGWLNDNGSWYLFNSDGSMVTGSVLVDGVQYSFASNGVMI</sequence>
<dbReference type="InterPro" id="IPR018337">
    <property type="entry name" value="Cell_wall/Cho-bd_repeat"/>
</dbReference>
<dbReference type="Proteomes" id="UP000474042">
    <property type="component" value="Unassembled WGS sequence"/>
</dbReference>
<evidence type="ECO:0000256" key="1">
    <source>
        <dbReference type="ARBA" id="ARBA00022737"/>
    </source>
</evidence>
<dbReference type="EMBL" id="WOFV02000027">
    <property type="protein sequence ID" value="NAS18178.1"/>
    <property type="molecule type" value="Genomic_DNA"/>
</dbReference>
<dbReference type="RefSeq" id="WP_071982150.1">
    <property type="nucleotide sequence ID" value="NZ_CP013239.1"/>
</dbReference>
<keyword evidence="3" id="KW-0732">Signal</keyword>
<protein>
    <recommendedName>
        <fullName evidence="4">Cadherin-like beta-sandwich-like domain-containing protein</fullName>
    </recommendedName>
</protein>
<dbReference type="Gene3D" id="2.10.270.10">
    <property type="entry name" value="Cholin Binding"/>
    <property type="match status" value="2"/>
</dbReference>
<proteinExistence type="predicted"/>
<accession>A0A6L9ENX5</accession>
<evidence type="ECO:0000313" key="6">
    <source>
        <dbReference type="Proteomes" id="UP000474042"/>
    </source>
</evidence>
<dbReference type="SUPFAM" id="SSF69360">
    <property type="entry name" value="Cell wall binding repeat"/>
    <property type="match status" value="1"/>
</dbReference>
<feature type="signal peptide" evidence="3">
    <location>
        <begin position="1"/>
        <end position="22"/>
    </location>
</feature>
<dbReference type="InterPro" id="IPR025883">
    <property type="entry name" value="Cadherin-like_domain"/>
</dbReference>
<evidence type="ECO:0000256" key="2">
    <source>
        <dbReference type="PROSITE-ProRule" id="PRU00591"/>
    </source>
</evidence>
<dbReference type="PROSITE" id="PS51170">
    <property type="entry name" value="CW"/>
    <property type="match status" value="4"/>
</dbReference>
<organism evidence="5 6">
    <name type="scientific">Clostridium butyricum</name>
    <dbReference type="NCBI Taxonomy" id="1492"/>
    <lineage>
        <taxon>Bacteria</taxon>
        <taxon>Bacillati</taxon>
        <taxon>Bacillota</taxon>
        <taxon>Clostridia</taxon>
        <taxon>Eubacteriales</taxon>
        <taxon>Clostridiaceae</taxon>
        <taxon>Clostridium</taxon>
    </lineage>
</organism>
<feature type="repeat" description="Cell wall-binding" evidence="2">
    <location>
        <begin position="406"/>
        <end position="425"/>
    </location>
</feature>
<evidence type="ECO:0000313" key="5">
    <source>
        <dbReference type="EMBL" id="NAS18178.1"/>
    </source>
</evidence>
<feature type="repeat" description="Cell wall-binding" evidence="2">
    <location>
        <begin position="366"/>
        <end position="385"/>
    </location>
</feature>
<dbReference type="Pfam" id="PF19127">
    <property type="entry name" value="Choline_bind_3"/>
    <property type="match status" value="2"/>
</dbReference>
<evidence type="ECO:0000256" key="3">
    <source>
        <dbReference type="SAM" id="SignalP"/>
    </source>
</evidence>
<dbReference type="AlphaFoldDB" id="A0A6L9ENX5"/>
<reference evidence="5 6" key="1">
    <citation type="submission" date="2020-01" db="EMBL/GenBank/DDBJ databases">
        <title>Genome sequence of a 1,3-propanediol producer, Clostridium butyricum S3.</title>
        <authorList>
            <person name="Zhou J."/>
        </authorList>
    </citation>
    <scope>NUCLEOTIDE SEQUENCE [LARGE SCALE GENOMIC DNA]</scope>
    <source>
        <strain evidence="5 6">S3</strain>
    </source>
</reference>
<dbReference type="Pfam" id="PF12733">
    <property type="entry name" value="Cadherin-like"/>
    <property type="match status" value="1"/>
</dbReference>
<evidence type="ECO:0000259" key="4">
    <source>
        <dbReference type="Pfam" id="PF12733"/>
    </source>
</evidence>
<name>A0A6L9ENX5_CLOBU</name>
<keyword evidence="1" id="KW-0677">Repeat</keyword>
<comment type="caution">
    <text evidence="5">The sequence shown here is derived from an EMBL/GenBank/DDBJ whole genome shotgun (WGS) entry which is preliminary data.</text>
</comment>
<feature type="repeat" description="Cell wall-binding" evidence="2">
    <location>
        <begin position="386"/>
        <end position="405"/>
    </location>
</feature>
<feature type="chain" id="PRO_5038689694" description="Cadherin-like beta-sandwich-like domain-containing protein" evidence="3">
    <location>
        <begin position="23"/>
        <end position="446"/>
    </location>
</feature>